<dbReference type="PANTHER" id="PTHR42852">
    <property type="entry name" value="THIOL:DISULFIDE INTERCHANGE PROTEIN DSBE"/>
    <property type="match status" value="1"/>
</dbReference>
<evidence type="ECO:0000259" key="1">
    <source>
        <dbReference type="PROSITE" id="PS51352"/>
    </source>
</evidence>
<evidence type="ECO:0000313" key="3">
    <source>
        <dbReference type="Proteomes" id="UP000177088"/>
    </source>
</evidence>
<name>A0A1F7U821_9BACT</name>
<dbReference type="GO" id="GO:0016491">
    <property type="term" value="F:oxidoreductase activity"/>
    <property type="evidence" value="ECO:0007669"/>
    <property type="project" value="InterPro"/>
</dbReference>
<comment type="caution">
    <text evidence="2">The sequence shown here is derived from an EMBL/GenBank/DDBJ whole genome shotgun (WGS) entry which is preliminary data.</text>
</comment>
<dbReference type="Gene3D" id="3.40.30.10">
    <property type="entry name" value="Glutaredoxin"/>
    <property type="match status" value="1"/>
</dbReference>
<dbReference type="Pfam" id="PF08534">
    <property type="entry name" value="Redoxin"/>
    <property type="match status" value="1"/>
</dbReference>
<dbReference type="PANTHER" id="PTHR42852:SF13">
    <property type="entry name" value="PROTEIN DIPZ"/>
    <property type="match status" value="1"/>
</dbReference>
<sequence>MKLETALGLTVGAALLLAGGLYFMSSGPVSTRPTNYLSTPPLDLAEKMAMLTPAPEISSPAGFVNTDGRPVTLAEFRGRKVVLVDFWTYSCINCIRTLPYLRAWDEKYRDLGLEIVGVHTPEFAFEKKKENVEGAARKFGVEYSVVLDNDYATWNAFGNQYWPRKYLIDVDGFIVYDHAGEGDYEETEKAIQKALSERKSRLGLETAIPTDIAQPAGAVSVAFGQRLSPEIYFGSDRNDFLANGRAGVSGPQALTVPATVAVNRLYLGGTWSLAPEYAENATAASIVFRYRAKNVYIVASHPRGTEVELFVDGKFEKTIMIKDEELHTLIEGTDYGEHRLEIKIKEPGLQAFTFTFG</sequence>
<dbReference type="AlphaFoldDB" id="A0A1F7U821"/>
<protein>
    <recommendedName>
        <fullName evidence="1">Thioredoxin domain-containing protein</fullName>
    </recommendedName>
</protein>
<dbReference type="Proteomes" id="UP000177088">
    <property type="component" value="Unassembled WGS sequence"/>
</dbReference>
<dbReference type="PROSITE" id="PS51352">
    <property type="entry name" value="THIOREDOXIN_2"/>
    <property type="match status" value="1"/>
</dbReference>
<dbReference type="InterPro" id="IPR013766">
    <property type="entry name" value="Thioredoxin_domain"/>
</dbReference>
<accession>A0A1F7U821</accession>
<dbReference type="InterPro" id="IPR050553">
    <property type="entry name" value="Thioredoxin_ResA/DsbE_sf"/>
</dbReference>
<dbReference type="InterPro" id="IPR041017">
    <property type="entry name" value="Thioredoxin_10"/>
</dbReference>
<dbReference type="SUPFAM" id="SSF52833">
    <property type="entry name" value="Thioredoxin-like"/>
    <property type="match status" value="1"/>
</dbReference>
<dbReference type="EMBL" id="MGEA01000043">
    <property type="protein sequence ID" value="OGL73884.1"/>
    <property type="molecule type" value="Genomic_DNA"/>
</dbReference>
<dbReference type="Pfam" id="PF17991">
    <property type="entry name" value="Thioredoxin_10"/>
    <property type="match status" value="1"/>
</dbReference>
<organism evidence="2 3">
    <name type="scientific">Candidatus Uhrbacteria bacterium RIFCSPHIGHO2_02_FULL_60_10</name>
    <dbReference type="NCBI Taxonomy" id="1802392"/>
    <lineage>
        <taxon>Bacteria</taxon>
        <taxon>Candidatus Uhriibacteriota</taxon>
    </lineage>
</organism>
<feature type="domain" description="Thioredoxin" evidence="1">
    <location>
        <begin position="48"/>
        <end position="196"/>
    </location>
</feature>
<proteinExistence type="predicted"/>
<dbReference type="InterPro" id="IPR013740">
    <property type="entry name" value="Redoxin"/>
</dbReference>
<reference evidence="2 3" key="1">
    <citation type="journal article" date="2016" name="Nat. Commun.">
        <title>Thousands of microbial genomes shed light on interconnected biogeochemical processes in an aquifer system.</title>
        <authorList>
            <person name="Anantharaman K."/>
            <person name="Brown C.T."/>
            <person name="Hug L.A."/>
            <person name="Sharon I."/>
            <person name="Castelle C.J."/>
            <person name="Probst A.J."/>
            <person name="Thomas B.C."/>
            <person name="Singh A."/>
            <person name="Wilkins M.J."/>
            <person name="Karaoz U."/>
            <person name="Brodie E.L."/>
            <person name="Williams K.H."/>
            <person name="Hubbard S.S."/>
            <person name="Banfield J.F."/>
        </authorList>
    </citation>
    <scope>NUCLEOTIDE SEQUENCE [LARGE SCALE GENOMIC DNA]</scope>
</reference>
<evidence type="ECO:0000313" key="2">
    <source>
        <dbReference type="EMBL" id="OGL73884.1"/>
    </source>
</evidence>
<dbReference type="InterPro" id="IPR036249">
    <property type="entry name" value="Thioredoxin-like_sf"/>
</dbReference>
<dbReference type="Gene3D" id="2.60.120.260">
    <property type="entry name" value="Galactose-binding domain-like"/>
    <property type="match status" value="1"/>
</dbReference>
<gene>
    <name evidence="2" type="ORF">A3C96_01420</name>
</gene>